<dbReference type="OrthoDB" id="46241at2157"/>
<dbReference type="KEGG" id="vdi:Vdis_0120"/>
<gene>
    <name evidence="2" type="ordered locus">Vdis_0120</name>
</gene>
<dbReference type="EMBL" id="CP002100">
    <property type="protein sequence ID" value="ADN49533.1"/>
    <property type="molecule type" value="Genomic_DNA"/>
</dbReference>
<reference evidence="2 3" key="1">
    <citation type="journal article" date="2010" name="Stand. Genomic Sci.">
        <title>Complete genome sequence of Vulcanisaeta distributa type strain (IC-017).</title>
        <authorList>
            <person name="Mavromatis K."/>
            <person name="Sikorski J."/>
            <person name="Pabst E."/>
            <person name="Teshima H."/>
            <person name="Lapidus A."/>
            <person name="Lucas S."/>
            <person name="Nolan M."/>
            <person name="Glavina Del Rio T."/>
            <person name="Cheng J.F."/>
            <person name="Bruce D."/>
            <person name="Goodwin L."/>
            <person name="Pitluck S."/>
            <person name="Liolios K."/>
            <person name="Ivanova N."/>
            <person name="Mikhailova N."/>
            <person name="Pati A."/>
            <person name="Chen A."/>
            <person name="Palaniappan K."/>
            <person name="Land M."/>
            <person name="Hauser L."/>
            <person name="Chang Y.J."/>
            <person name="Jeffries C.D."/>
            <person name="Rohde M."/>
            <person name="Spring S."/>
            <person name="Goker M."/>
            <person name="Wirth R."/>
            <person name="Woyke T."/>
            <person name="Bristow J."/>
            <person name="Eisen J.A."/>
            <person name="Markowitz V."/>
            <person name="Hugenholtz P."/>
            <person name="Klenk H.P."/>
            <person name="Kyrpides N.C."/>
        </authorList>
    </citation>
    <scope>NUCLEOTIDE SEQUENCE [LARGE SCALE GENOMIC DNA]</scope>
    <source>
        <strain evidence="3">DSM 14429 / JCM 11212 / NBRC 100878 / IC-017</strain>
    </source>
</reference>
<dbReference type="InterPro" id="IPR023398">
    <property type="entry name" value="TIF_eIF4e-like"/>
</dbReference>
<dbReference type="RefSeq" id="WP_013335258.1">
    <property type="nucleotide sequence ID" value="NC_014537.1"/>
</dbReference>
<dbReference type="eggNOG" id="arCOG07735">
    <property type="taxonomic scope" value="Archaea"/>
</dbReference>
<dbReference type="InterPro" id="IPR003615">
    <property type="entry name" value="HNH_nuc"/>
</dbReference>
<keyword evidence="1" id="KW-0812">Transmembrane</keyword>
<accession>E1QSE0</accession>
<dbReference type="Gene3D" id="3.30.760.10">
    <property type="entry name" value="RNA Cap, Translation Initiation Factor Eif4e"/>
    <property type="match status" value="1"/>
</dbReference>
<keyword evidence="1" id="KW-1133">Transmembrane helix</keyword>
<sequence length="389" mass="44124">MLPSDLGDVYVSACGELTRLCPRLVPSPLWGISLANIANMSPYIADAMCSGCGDAVRRVRDWWFSLNRNGPCEVCGAPGAEIDEEWDYVVKGNEGIAVITHLRRLCRNCHLAKHQGYAKVHGLSEAAINHLARVNGVDVSTARRIVREVFGVWHTLNGVNWVVRINNDIGLPSDLRVKVEELMNTMLSMHCSRWDGWFHCLNTGGVCEKALQETLQLLKDVEDYDRLISTVEERLEKAGITVLKDELLFLINQNEVRRLLLMGRLDDDMLYVPVIGGKWMVFIRRRDIYGKVFIEIINELIRRDLHYESKTLFNPRDNEGGIPLIFYVPSFLALNVVINVANVINEVLIRYGIRTKAYFKPELFTNKSIYRGTTGLKPYIYIANVGKGD</sequence>
<feature type="transmembrane region" description="Helical" evidence="1">
    <location>
        <begin position="324"/>
        <end position="344"/>
    </location>
</feature>
<dbReference type="CDD" id="cd00085">
    <property type="entry name" value="HNHc"/>
    <property type="match status" value="1"/>
</dbReference>
<keyword evidence="3" id="KW-1185">Reference proteome</keyword>
<reference evidence="3" key="2">
    <citation type="journal article" date="2010" name="Stand. Genomic Sci.">
        <title>Complete genome sequence of Vulcanisaeta distributa type strain (IC-017T).</title>
        <authorList>
            <person name="Mavromatis K."/>
            <person name="Sikorski J."/>
            <person name="Pabst E."/>
            <person name="Teshima H."/>
            <person name="Lapidus A."/>
            <person name="Lucas S."/>
            <person name="Nolan M."/>
            <person name="Glavina Del Rio T."/>
            <person name="Cheng J."/>
            <person name="Bruce D."/>
            <person name="Goodwin L."/>
            <person name="Pitluck S."/>
            <person name="Liolios K."/>
            <person name="Ivanova N."/>
            <person name="Mikhailova N."/>
            <person name="Pati A."/>
            <person name="Chen A."/>
            <person name="Palaniappan K."/>
            <person name="Land M."/>
            <person name="Hauser L."/>
            <person name="Chang Y."/>
            <person name="Jeffries C."/>
            <person name="Rohde M."/>
            <person name="Spring S."/>
            <person name="Goker M."/>
            <person name="Wirth R."/>
            <person name="Woyke T."/>
            <person name="Bristow J."/>
            <person name="Eisen J."/>
            <person name="Markowitz V."/>
            <person name="Hugenholtz P."/>
            <person name="Klenk H."/>
            <person name="Kyrpides N."/>
        </authorList>
    </citation>
    <scope>NUCLEOTIDE SEQUENCE [LARGE SCALE GENOMIC DNA]</scope>
    <source>
        <strain evidence="3">DSM 14429 / JCM 11212 / NBRC 100878 / IC-017</strain>
    </source>
</reference>
<evidence type="ECO:0000313" key="3">
    <source>
        <dbReference type="Proteomes" id="UP000006681"/>
    </source>
</evidence>
<dbReference type="GeneID" id="9751036"/>
<name>E1QSE0_VULDI</name>
<dbReference type="HOGENOM" id="CLU_709075_0_0_2"/>
<protein>
    <submittedName>
        <fullName evidence="2">Uncharacterized protein</fullName>
    </submittedName>
</protein>
<dbReference type="Proteomes" id="UP000006681">
    <property type="component" value="Chromosome"/>
</dbReference>
<dbReference type="SUPFAM" id="SSF55418">
    <property type="entry name" value="eIF4e-like"/>
    <property type="match status" value="1"/>
</dbReference>
<evidence type="ECO:0000256" key="1">
    <source>
        <dbReference type="SAM" id="Phobius"/>
    </source>
</evidence>
<evidence type="ECO:0000313" key="2">
    <source>
        <dbReference type="EMBL" id="ADN49533.1"/>
    </source>
</evidence>
<dbReference type="AlphaFoldDB" id="E1QSE0"/>
<proteinExistence type="predicted"/>
<dbReference type="STRING" id="572478.Vdis_0120"/>
<keyword evidence="1" id="KW-0472">Membrane</keyword>
<organism evidence="2 3">
    <name type="scientific">Vulcanisaeta distributa (strain DSM 14429 / JCM 11212 / NBRC 100878 / IC-017)</name>
    <dbReference type="NCBI Taxonomy" id="572478"/>
    <lineage>
        <taxon>Archaea</taxon>
        <taxon>Thermoproteota</taxon>
        <taxon>Thermoprotei</taxon>
        <taxon>Thermoproteales</taxon>
        <taxon>Thermoproteaceae</taxon>
        <taxon>Vulcanisaeta</taxon>
    </lineage>
</organism>